<dbReference type="Proteomes" id="UP000012153">
    <property type="component" value="Unassembled WGS sequence"/>
</dbReference>
<name>M6U304_9LEPT</name>
<reference evidence="1 2" key="1">
    <citation type="submission" date="2013-01" db="EMBL/GenBank/DDBJ databases">
        <authorList>
            <person name="Harkins D.M."/>
            <person name="Durkin A.S."/>
            <person name="Brinkac L.M."/>
            <person name="Haft D.H."/>
            <person name="Selengut J.D."/>
            <person name="Sanka R."/>
            <person name="DePew J."/>
            <person name="Purushe J."/>
            <person name="Matthias M.A."/>
            <person name="Vinetz J.M."/>
            <person name="Sutton G.G."/>
            <person name="Nierman W.C."/>
            <person name="Fouts D.E."/>
        </authorList>
    </citation>
    <scope>NUCLEOTIDE SEQUENCE [LARGE SCALE GENOMIC DNA]</scope>
    <source>
        <strain evidence="1 2">ZUN142</strain>
    </source>
</reference>
<dbReference type="EMBL" id="AHOP02000054">
    <property type="protein sequence ID" value="EMO39417.1"/>
    <property type="molecule type" value="Genomic_DNA"/>
</dbReference>
<proteinExistence type="predicted"/>
<dbReference type="AlphaFoldDB" id="M6U304"/>
<evidence type="ECO:0000313" key="2">
    <source>
        <dbReference type="Proteomes" id="UP000012153"/>
    </source>
</evidence>
<sequence length="45" mass="5246">MAHYGSASEKYFQFPIRQNFLTLVISNCKIQICNSSHRLSHITNF</sequence>
<organism evidence="1 2">
    <name type="scientific">Leptospira noguchii serovar Autumnalis str. ZUN142</name>
    <dbReference type="NCBI Taxonomy" id="1085540"/>
    <lineage>
        <taxon>Bacteria</taxon>
        <taxon>Pseudomonadati</taxon>
        <taxon>Spirochaetota</taxon>
        <taxon>Spirochaetia</taxon>
        <taxon>Leptospirales</taxon>
        <taxon>Leptospiraceae</taxon>
        <taxon>Leptospira</taxon>
    </lineage>
</organism>
<evidence type="ECO:0000313" key="1">
    <source>
        <dbReference type="EMBL" id="EMO39417.1"/>
    </source>
</evidence>
<accession>M6U304</accession>
<gene>
    <name evidence="1" type="ORF">LEP1GSC186_1251</name>
</gene>
<comment type="caution">
    <text evidence="1">The sequence shown here is derived from an EMBL/GenBank/DDBJ whole genome shotgun (WGS) entry which is preliminary data.</text>
</comment>
<protein>
    <submittedName>
        <fullName evidence="1">Uncharacterized protein</fullName>
    </submittedName>
</protein>